<dbReference type="InterPro" id="IPR013976">
    <property type="entry name" value="HDOD"/>
</dbReference>
<reference evidence="3 4" key="1">
    <citation type="journal article" date="2011" name="Stand. Genomic Sci.">
        <title>Complete genome sequence of Desulfobulbus propionicus type strain (1pr3).</title>
        <authorList>
            <person name="Pagani I."/>
            <person name="Lapidus A."/>
            <person name="Nolan M."/>
            <person name="Lucas S."/>
            <person name="Hammon N."/>
            <person name="Deshpande S."/>
            <person name="Cheng J.F."/>
            <person name="Chertkov O."/>
            <person name="Davenport K."/>
            <person name="Tapia R."/>
            <person name="Han C."/>
            <person name="Goodwin L."/>
            <person name="Pitluck S."/>
            <person name="Liolios K."/>
            <person name="Mavromatis K."/>
            <person name="Ivanova N."/>
            <person name="Mikhailova N."/>
            <person name="Pati A."/>
            <person name="Chen A."/>
            <person name="Palaniappan K."/>
            <person name="Land M."/>
            <person name="Hauser L."/>
            <person name="Chang Y.J."/>
            <person name="Jeffries C.D."/>
            <person name="Detter J.C."/>
            <person name="Brambilla E."/>
            <person name="Kannan K.P."/>
            <person name="Djao O.D."/>
            <person name="Rohde M."/>
            <person name="Pukall R."/>
            <person name="Spring S."/>
            <person name="Goker M."/>
            <person name="Sikorski J."/>
            <person name="Woyke T."/>
            <person name="Bristow J."/>
            <person name="Eisen J.A."/>
            <person name="Markowitz V."/>
            <person name="Hugenholtz P."/>
            <person name="Kyrpides N.C."/>
            <person name="Klenk H.P."/>
        </authorList>
    </citation>
    <scope>NUCLEOTIDE SEQUENCE [LARGE SCALE GENOMIC DNA]</scope>
    <source>
        <strain evidence="4">ATCC 33891 / DSM 2032 / 1pr3</strain>
    </source>
</reference>
<dbReference type="InterPro" id="IPR014408">
    <property type="entry name" value="dGMP_Pdiesterase_EAL/HD-GYP"/>
</dbReference>
<keyword evidence="4" id="KW-1185">Reference proteome</keyword>
<dbReference type="RefSeq" id="WP_015725860.1">
    <property type="nucleotide sequence ID" value="NC_014972.1"/>
</dbReference>
<dbReference type="PANTHER" id="PTHR33525:SF4">
    <property type="entry name" value="CYCLIC DI-GMP PHOSPHODIESTERASE CDGJ"/>
    <property type="match status" value="1"/>
</dbReference>
<dbReference type="PANTHER" id="PTHR33525">
    <property type="match status" value="1"/>
</dbReference>
<dbReference type="Proteomes" id="UP000006365">
    <property type="component" value="Chromosome"/>
</dbReference>
<dbReference type="PIRSF" id="PIRSF003180">
    <property type="entry name" value="DiGMPpdiest_YuxH"/>
    <property type="match status" value="1"/>
</dbReference>
<evidence type="ECO:0000259" key="2">
    <source>
        <dbReference type="PROSITE" id="PS51833"/>
    </source>
</evidence>
<dbReference type="SMART" id="SM00052">
    <property type="entry name" value="EAL"/>
    <property type="match status" value="1"/>
</dbReference>
<gene>
    <name evidence="3" type="ordered locus">Despr_3208</name>
</gene>
<feature type="domain" description="HDOD" evidence="2">
    <location>
        <begin position="200"/>
        <end position="387"/>
    </location>
</feature>
<dbReference type="PROSITE" id="PS50883">
    <property type="entry name" value="EAL"/>
    <property type="match status" value="1"/>
</dbReference>
<dbReference type="InterPro" id="IPR052340">
    <property type="entry name" value="RNase_Y/CdgJ"/>
</dbReference>
<dbReference type="InterPro" id="IPR001633">
    <property type="entry name" value="EAL_dom"/>
</dbReference>
<dbReference type="Gene3D" id="1.10.3210.10">
    <property type="entry name" value="Hypothetical protein af1432"/>
    <property type="match status" value="1"/>
</dbReference>
<name>A0A7U4DQK8_DESPD</name>
<dbReference type="SUPFAM" id="SSF141868">
    <property type="entry name" value="EAL domain-like"/>
    <property type="match status" value="1"/>
</dbReference>
<evidence type="ECO:0000313" key="3">
    <source>
        <dbReference type="EMBL" id="ADW19336.1"/>
    </source>
</evidence>
<feature type="domain" description="EAL" evidence="1">
    <location>
        <begin position="1"/>
        <end position="206"/>
    </location>
</feature>
<dbReference type="AlphaFoldDB" id="A0A7U4DQK8"/>
<dbReference type="Pfam" id="PF08668">
    <property type="entry name" value="HDOD"/>
    <property type="match status" value="1"/>
</dbReference>
<protein>
    <submittedName>
        <fullName evidence="3">Diguanylate phosphodiesterase</fullName>
    </submittedName>
</protein>
<dbReference type="SUPFAM" id="SSF109604">
    <property type="entry name" value="HD-domain/PDEase-like"/>
    <property type="match status" value="1"/>
</dbReference>
<proteinExistence type="predicted"/>
<dbReference type="Gene3D" id="3.20.20.450">
    <property type="entry name" value="EAL domain"/>
    <property type="match status" value="1"/>
</dbReference>
<accession>A0A7U4DQK8</accession>
<evidence type="ECO:0000313" key="4">
    <source>
        <dbReference type="Proteomes" id="UP000006365"/>
    </source>
</evidence>
<dbReference type="KEGG" id="dpr:Despr_3208"/>
<dbReference type="EMBL" id="CP002364">
    <property type="protein sequence ID" value="ADW19336.1"/>
    <property type="molecule type" value="Genomic_DNA"/>
</dbReference>
<organism evidence="3 4">
    <name type="scientific">Desulfobulbus propionicus (strain ATCC 33891 / DSM 2032 / VKM B-1956 / 1pr3)</name>
    <dbReference type="NCBI Taxonomy" id="577650"/>
    <lineage>
        <taxon>Bacteria</taxon>
        <taxon>Pseudomonadati</taxon>
        <taxon>Thermodesulfobacteriota</taxon>
        <taxon>Desulfobulbia</taxon>
        <taxon>Desulfobulbales</taxon>
        <taxon>Desulfobulbaceae</taxon>
        <taxon>Desulfobulbus</taxon>
    </lineage>
</organism>
<dbReference type="PROSITE" id="PS51833">
    <property type="entry name" value="HDOD"/>
    <property type="match status" value="1"/>
</dbReference>
<sequence>MEIYIARQPIFDRHKRLHAYEVLYRSGMDNTYPASVDSDEATHTVLAHVLFNIGLDAITGNRLALINFTENHLLQGTPTQLPRTRCIIEILESILPSAEVFTACLELKRKGYTLALDDFDFNRRSEQLIPYVDIVKVDFQGIDRMLLNENMVRMRQYAAVQWLAEKIESHEDFTLAQSLGFTYFQGYFFNKPEILKNRKIDTSKIILLNLLAEVCRPEINLKKVEQMVAPDVSLSYKLLRYINSVYYSLVRKVTSIRYALTYLGESGTRQFVSLAAASEISAGKPSELMRLSMVRAELCRLLAASRPSSTDASQLFLLGLFSLLDAMLDMPMDELTDQLPLTAEVKAALNERKGPFAPYLQAVTTYEQGEFEACTEFLRMLNIAPDIMISAYFRALAWADLFDANLA</sequence>
<evidence type="ECO:0000259" key="1">
    <source>
        <dbReference type="PROSITE" id="PS50883"/>
    </source>
</evidence>
<dbReference type="Pfam" id="PF00563">
    <property type="entry name" value="EAL"/>
    <property type="match status" value="1"/>
</dbReference>
<dbReference type="InterPro" id="IPR035919">
    <property type="entry name" value="EAL_sf"/>
</dbReference>